<evidence type="ECO:0000256" key="7">
    <source>
        <dbReference type="SAM" id="MobiDB-lite"/>
    </source>
</evidence>
<dbReference type="AlphaFoldDB" id="A0A6A7YL96"/>
<dbReference type="EMBL" id="WIWF01000246">
    <property type="protein sequence ID" value="MQT78098.1"/>
    <property type="molecule type" value="Genomic_DNA"/>
</dbReference>
<evidence type="ECO:0000256" key="6">
    <source>
        <dbReference type="ARBA" id="ARBA00023012"/>
    </source>
</evidence>
<name>A0A6A7YL96_9PSED</name>
<evidence type="ECO:0000313" key="9">
    <source>
        <dbReference type="EMBL" id="MQT78098.1"/>
    </source>
</evidence>
<protein>
    <recommendedName>
        <fullName evidence="2">histidine kinase</fullName>
        <ecNumber evidence="2">2.7.13.3</ecNumber>
    </recommendedName>
</protein>
<sequence>MAIAHEVNRVTDYLSLIAEDKGIVLEVTGDAKILGGRLLVQRAITNLVSNAVRHAATNSKVTLAIAAEGPNVTLAVTNLGESPRPIWSGSLIAFTALIPAVRAPVGGTGLGLAIVRSIMLSHGGQVRMCSQKDGQTPFTLVFPALKQSGKPRPGKVRAAGKSPSTV</sequence>
<gene>
    <name evidence="10" type="ORF">GHO30_28890</name>
    <name evidence="9" type="ORF">GHO37_28115</name>
</gene>
<dbReference type="InterPro" id="IPR036890">
    <property type="entry name" value="HATPase_C_sf"/>
</dbReference>
<dbReference type="GO" id="GO:0005886">
    <property type="term" value="C:plasma membrane"/>
    <property type="evidence" value="ECO:0007669"/>
    <property type="project" value="TreeGrafter"/>
</dbReference>
<evidence type="ECO:0000259" key="8">
    <source>
        <dbReference type="PROSITE" id="PS50109"/>
    </source>
</evidence>
<evidence type="ECO:0000256" key="1">
    <source>
        <dbReference type="ARBA" id="ARBA00000085"/>
    </source>
</evidence>
<evidence type="ECO:0000256" key="5">
    <source>
        <dbReference type="ARBA" id="ARBA00022777"/>
    </source>
</evidence>
<dbReference type="SMART" id="SM00387">
    <property type="entry name" value="HATPase_c"/>
    <property type="match status" value="1"/>
</dbReference>
<evidence type="ECO:0000313" key="12">
    <source>
        <dbReference type="Proteomes" id="UP000470186"/>
    </source>
</evidence>
<evidence type="ECO:0000256" key="2">
    <source>
        <dbReference type="ARBA" id="ARBA00012438"/>
    </source>
</evidence>
<dbReference type="Gene3D" id="3.30.565.10">
    <property type="entry name" value="Histidine kinase-like ATPase, C-terminal domain"/>
    <property type="match status" value="1"/>
</dbReference>
<keyword evidence="3" id="KW-0597">Phosphoprotein</keyword>
<keyword evidence="4" id="KW-0808">Transferase</keyword>
<comment type="catalytic activity">
    <reaction evidence="1">
        <text>ATP + protein L-histidine = ADP + protein N-phospho-L-histidine.</text>
        <dbReference type="EC" id="2.7.13.3"/>
    </reaction>
</comment>
<dbReference type="Proteomes" id="UP000470186">
    <property type="component" value="Unassembled WGS sequence"/>
</dbReference>
<dbReference type="InterPro" id="IPR005467">
    <property type="entry name" value="His_kinase_dom"/>
</dbReference>
<dbReference type="InterPro" id="IPR004358">
    <property type="entry name" value="Sig_transdc_His_kin-like_C"/>
</dbReference>
<evidence type="ECO:0000313" key="11">
    <source>
        <dbReference type="Proteomes" id="UP000447574"/>
    </source>
</evidence>
<keyword evidence="5" id="KW-0418">Kinase</keyword>
<dbReference type="PANTHER" id="PTHR45453">
    <property type="entry name" value="PHOSPHATE REGULON SENSOR PROTEIN PHOR"/>
    <property type="match status" value="1"/>
</dbReference>
<feature type="region of interest" description="Disordered" evidence="7">
    <location>
        <begin position="147"/>
        <end position="166"/>
    </location>
</feature>
<evidence type="ECO:0000313" key="10">
    <source>
        <dbReference type="EMBL" id="MQU35327.1"/>
    </source>
</evidence>
<reference evidence="11 12" key="1">
    <citation type="submission" date="2019-10" db="EMBL/GenBank/DDBJ databases">
        <title>Evaluation of single-gene subtyping targets for Pseudomonas.</title>
        <authorList>
            <person name="Reichler S.J."/>
            <person name="Orsi R.H."/>
            <person name="Wiedmann M."/>
            <person name="Martin N.H."/>
            <person name="Murphy S.I."/>
        </authorList>
    </citation>
    <scope>NUCLEOTIDE SEQUENCE [LARGE SCALE GENOMIC DNA]</scope>
    <source>
        <strain evidence="10 12">FSL R10-2107</strain>
        <strain evidence="9 11">FSL R10-2932</strain>
    </source>
</reference>
<dbReference type="InterPro" id="IPR050351">
    <property type="entry name" value="BphY/WalK/GraS-like"/>
</dbReference>
<dbReference type="GO" id="GO:0016036">
    <property type="term" value="P:cellular response to phosphate starvation"/>
    <property type="evidence" value="ECO:0007669"/>
    <property type="project" value="TreeGrafter"/>
</dbReference>
<keyword evidence="6" id="KW-0902">Two-component regulatory system</keyword>
<dbReference type="EC" id="2.7.13.3" evidence="2"/>
<dbReference type="PANTHER" id="PTHR45453:SF1">
    <property type="entry name" value="PHOSPHATE REGULON SENSOR PROTEIN PHOR"/>
    <property type="match status" value="1"/>
</dbReference>
<dbReference type="InterPro" id="IPR003594">
    <property type="entry name" value="HATPase_dom"/>
</dbReference>
<dbReference type="Proteomes" id="UP000447574">
    <property type="component" value="Unassembled WGS sequence"/>
</dbReference>
<dbReference type="PROSITE" id="PS50109">
    <property type="entry name" value="HIS_KIN"/>
    <property type="match status" value="1"/>
</dbReference>
<dbReference type="EMBL" id="WIVX01000317">
    <property type="protein sequence ID" value="MQU35327.1"/>
    <property type="molecule type" value="Genomic_DNA"/>
</dbReference>
<dbReference type="Pfam" id="PF02518">
    <property type="entry name" value="HATPase_c"/>
    <property type="match status" value="1"/>
</dbReference>
<keyword evidence="12" id="KW-1185">Reference proteome</keyword>
<dbReference type="CDD" id="cd00075">
    <property type="entry name" value="HATPase"/>
    <property type="match status" value="1"/>
</dbReference>
<dbReference type="SUPFAM" id="SSF55874">
    <property type="entry name" value="ATPase domain of HSP90 chaperone/DNA topoisomerase II/histidine kinase"/>
    <property type="match status" value="1"/>
</dbReference>
<proteinExistence type="predicted"/>
<evidence type="ECO:0000256" key="4">
    <source>
        <dbReference type="ARBA" id="ARBA00022679"/>
    </source>
</evidence>
<dbReference type="PRINTS" id="PR00344">
    <property type="entry name" value="BCTRLSENSOR"/>
</dbReference>
<dbReference type="GO" id="GO:0000155">
    <property type="term" value="F:phosphorelay sensor kinase activity"/>
    <property type="evidence" value="ECO:0007669"/>
    <property type="project" value="TreeGrafter"/>
</dbReference>
<organism evidence="10 12">
    <name type="scientific">Pseudomonas helleri</name>
    <dbReference type="NCBI Taxonomy" id="1608996"/>
    <lineage>
        <taxon>Bacteria</taxon>
        <taxon>Pseudomonadati</taxon>
        <taxon>Pseudomonadota</taxon>
        <taxon>Gammaproteobacteria</taxon>
        <taxon>Pseudomonadales</taxon>
        <taxon>Pseudomonadaceae</taxon>
        <taxon>Pseudomonas</taxon>
    </lineage>
</organism>
<comment type="caution">
    <text evidence="10">The sequence shown here is derived from an EMBL/GenBank/DDBJ whole genome shotgun (WGS) entry which is preliminary data.</text>
</comment>
<evidence type="ECO:0000256" key="3">
    <source>
        <dbReference type="ARBA" id="ARBA00022553"/>
    </source>
</evidence>
<dbReference type="GO" id="GO:0004721">
    <property type="term" value="F:phosphoprotein phosphatase activity"/>
    <property type="evidence" value="ECO:0007669"/>
    <property type="project" value="TreeGrafter"/>
</dbReference>
<feature type="domain" description="Histidine kinase" evidence="8">
    <location>
        <begin position="1"/>
        <end position="146"/>
    </location>
</feature>
<accession>A0A6A7YL96</accession>